<protein>
    <recommendedName>
        <fullName evidence="8">Cohesin loading complex subunit SCC4 homolog</fullName>
    </recommendedName>
</protein>
<evidence type="ECO:0000313" key="9">
    <source>
        <dbReference type="EMBL" id="CAJ0580280.1"/>
    </source>
</evidence>
<evidence type="ECO:0000256" key="6">
    <source>
        <dbReference type="ARBA" id="ARBA00023242"/>
    </source>
</evidence>
<keyword evidence="7" id="KW-0131">Cell cycle</keyword>
<gene>
    <name evidence="9" type="ORF">MSPICULIGERA_LOCUS18478</name>
</gene>
<dbReference type="GO" id="GO:0007064">
    <property type="term" value="P:mitotic sister chromatid cohesion"/>
    <property type="evidence" value="ECO:0007669"/>
    <property type="project" value="InterPro"/>
</dbReference>
<evidence type="ECO:0000256" key="3">
    <source>
        <dbReference type="ARBA" id="ARBA00022618"/>
    </source>
</evidence>
<dbReference type="PANTHER" id="PTHR21394">
    <property type="entry name" value="MAU2 CHROMATID COHESION FACTOR HOMOLOG"/>
    <property type="match status" value="1"/>
</dbReference>
<feature type="non-terminal residue" evidence="9">
    <location>
        <position position="1"/>
    </location>
</feature>
<keyword evidence="3" id="KW-0132">Cell division</keyword>
<dbReference type="GO" id="GO:0005654">
    <property type="term" value="C:nucleoplasm"/>
    <property type="evidence" value="ECO:0007669"/>
    <property type="project" value="UniProtKB-SubCell"/>
</dbReference>
<name>A0AA36GCD9_9BILA</name>
<proteinExistence type="inferred from homology"/>
<reference evidence="9" key="1">
    <citation type="submission" date="2023-06" db="EMBL/GenBank/DDBJ databases">
        <authorList>
            <person name="Delattre M."/>
        </authorList>
    </citation>
    <scope>NUCLEOTIDE SEQUENCE</scope>
    <source>
        <strain evidence="9">AF72</strain>
    </source>
</reference>
<evidence type="ECO:0000313" key="10">
    <source>
        <dbReference type="Proteomes" id="UP001177023"/>
    </source>
</evidence>
<evidence type="ECO:0000256" key="5">
    <source>
        <dbReference type="ARBA" id="ARBA00022829"/>
    </source>
</evidence>
<comment type="similarity">
    <text evidence="2">Belongs to the SCC4/mau-2 family.</text>
</comment>
<dbReference type="GO" id="GO:0051301">
    <property type="term" value="P:cell division"/>
    <property type="evidence" value="ECO:0007669"/>
    <property type="project" value="UniProtKB-KW"/>
</dbReference>
<keyword evidence="6" id="KW-0539">Nucleus</keyword>
<evidence type="ECO:0000256" key="4">
    <source>
        <dbReference type="ARBA" id="ARBA00022776"/>
    </source>
</evidence>
<dbReference type="InterPro" id="IPR019440">
    <property type="entry name" value="MAU2"/>
</dbReference>
<dbReference type="Proteomes" id="UP001177023">
    <property type="component" value="Unassembled WGS sequence"/>
</dbReference>
<evidence type="ECO:0000256" key="1">
    <source>
        <dbReference type="ARBA" id="ARBA00004642"/>
    </source>
</evidence>
<keyword evidence="5" id="KW-0159">Chromosome partition</keyword>
<keyword evidence="10" id="KW-1185">Reference proteome</keyword>
<keyword evidence="4" id="KW-0498">Mitosis</keyword>
<comment type="caution">
    <text evidence="9">The sequence shown here is derived from an EMBL/GenBank/DDBJ whole genome shotgun (WGS) entry which is preliminary data.</text>
</comment>
<comment type="subcellular location">
    <subcellularLocation>
        <location evidence="1">Nucleus</location>
        <location evidence="1">Nucleoplasm</location>
    </subcellularLocation>
</comment>
<dbReference type="GO" id="GO:0007059">
    <property type="term" value="P:chromosome segregation"/>
    <property type="evidence" value="ECO:0007669"/>
    <property type="project" value="UniProtKB-KW"/>
</dbReference>
<organism evidence="9 10">
    <name type="scientific">Mesorhabditis spiculigera</name>
    <dbReference type="NCBI Taxonomy" id="96644"/>
    <lineage>
        <taxon>Eukaryota</taxon>
        <taxon>Metazoa</taxon>
        <taxon>Ecdysozoa</taxon>
        <taxon>Nematoda</taxon>
        <taxon>Chromadorea</taxon>
        <taxon>Rhabditida</taxon>
        <taxon>Rhabditina</taxon>
        <taxon>Rhabditomorpha</taxon>
        <taxon>Rhabditoidea</taxon>
        <taxon>Rhabditidae</taxon>
        <taxon>Mesorhabditinae</taxon>
        <taxon>Mesorhabditis</taxon>
    </lineage>
</organism>
<evidence type="ECO:0000256" key="7">
    <source>
        <dbReference type="ARBA" id="ARBA00023306"/>
    </source>
</evidence>
<sequence>MEDQDHIVNHLLAMAECLRTQENPKVKMAMKCVLSCFKLRMSPHLLAHCNLVYGRMLYYHTEQLQLAKEYLLQSYQMTANFDDIFKETHLQAFILICEICMAEQNFASIIPQMVSEIPGALAYPYLYHRLILLLTEMYTIQSRAEDAVRLLEMGRQNAPENSPLTLYYPLTVNLVKMKLNVMEGPDDQPPDIIKSICEMPRTHPAVPNLHLFARGTQLAYWLSRGQAKSAKGFLRDMQQESQVYANSELPEGFVWCMMDVITILTCVFTVAHSMTTCLLDKAQKYYGIATNHLKAMEMKHASKPYDASTARLLEKMRIILDELLCQMNIISCQPKKALLNIRCILEMSSRNRFLAEEFFPLTHLLLANYCIYNDDNSEAAARHFKLAVSGVKGQQTGIIAHLHAALFYLRTCRLRDYYAIADKVHLRCLEGQTPVIEILGYTLYMYHSYLFNRQNEFRSHVVHNLGATKKQDFFRFHSLVFPMFSTYFTGNPQNVHSSVCTLVWSKKMVDHALLLWTYLHIKDFVSETETVQGITLKETVESIEAASAALANSKVEARTDEHHQKLVNWFDGDPMNFLPRELL</sequence>
<evidence type="ECO:0000256" key="2">
    <source>
        <dbReference type="ARBA" id="ARBA00008585"/>
    </source>
</evidence>
<accession>A0AA36GCD9</accession>
<evidence type="ECO:0000256" key="8">
    <source>
        <dbReference type="ARBA" id="ARBA00030523"/>
    </source>
</evidence>
<dbReference type="AlphaFoldDB" id="A0AA36GCD9"/>
<dbReference type="EMBL" id="CATQJA010002659">
    <property type="protein sequence ID" value="CAJ0580280.1"/>
    <property type="molecule type" value="Genomic_DNA"/>
</dbReference>
<dbReference type="Pfam" id="PF10345">
    <property type="entry name" value="Cohesin_load"/>
    <property type="match status" value="1"/>
</dbReference>